<dbReference type="InterPro" id="IPR051803">
    <property type="entry name" value="TA_system_RelE-like_toxin"/>
</dbReference>
<dbReference type="InterPro" id="IPR007712">
    <property type="entry name" value="RelE/ParE_toxin"/>
</dbReference>
<dbReference type="RefSeq" id="WP_109012855.1">
    <property type="nucleotide sequence ID" value="NZ_BDUD01000002.1"/>
</dbReference>
<keyword evidence="4" id="KW-1185">Reference proteome</keyword>
<evidence type="ECO:0000256" key="2">
    <source>
        <dbReference type="ARBA" id="ARBA00022649"/>
    </source>
</evidence>
<dbReference type="SUPFAM" id="SSF143011">
    <property type="entry name" value="RelE-like"/>
    <property type="match status" value="1"/>
</dbReference>
<comment type="similarity">
    <text evidence="1">Belongs to the RelE toxin family.</text>
</comment>
<dbReference type="Gene3D" id="3.30.2310.20">
    <property type="entry name" value="RelE-like"/>
    <property type="match status" value="1"/>
</dbReference>
<reference evidence="3 4" key="1">
    <citation type="submission" date="2017-06" db="EMBL/GenBank/DDBJ databases">
        <title>Genome sequencing of cyanobaciteial culture collection at National Institute for Environmental Studies (NIES).</title>
        <authorList>
            <person name="Hirose Y."/>
            <person name="Shimura Y."/>
            <person name="Fujisawa T."/>
            <person name="Nakamura Y."/>
            <person name="Kawachi M."/>
        </authorList>
    </citation>
    <scope>NUCLEOTIDE SEQUENCE [LARGE SCALE GENOMIC DNA]</scope>
    <source>
        <strain evidence="3 4">NIES-4072</strain>
    </source>
</reference>
<dbReference type="PANTHER" id="PTHR33755">
    <property type="entry name" value="TOXIN PARE1-RELATED"/>
    <property type="match status" value="1"/>
</dbReference>
<proteinExistence type="inferred from homology"/>
<dbReference type="NCBIfam" id="TIGR02385">
    <property type="entry name" value="RelE_StbE"/>
    <property type="match status" value="1"/>
</dbReference>
<keyword evidence="2" id="KW-1277">Toxin-antitoxin system</keyword>
<dbReference type="Pfam" id="PF05016">
    <property type="entry name" value="ParE_toxin"/>
    <property type="match status" value="1"/>
</dbReference>
<dbReference type="OrthoDB" id="514150at2"/>
<gene>
    <name evidence="3" type="ORF">NIES4072_65270</name>
</gene>
<comment type="caution">
    <text evidence="3">The sequence shown here is derived from an EMBL/GenBank/DDBJ whole genome shotgun (WGS) entry which is preliminary data.</text>
</comment>
<organism evidence="3 4">
    <name type="scientific">Nostoc commune NIES-4072</name>
    <dbReference type="NCBI Taxonomy" id="2005467"/>
    <lineage>
        <taxon>Bacteria</taxon>
        <taxon>Bacillati</taxon>
        <taxon>Cyanobacteriota</taxon>
        <taxon>Cyanophyceae</taxon>
        <taxon>Nostocales</taxon>
        <taxon>Nostocaceae</taxon>
        <taxon>Nostoc</taxon>
    </lineage>
</organism>
<accession>A0A2R5FX05</accession>
<protein>
    <submittedName>
        <fullName evidence="3">Plasmid stabilization system</fullName>
    </submittedName>
</protein>
<evidence type="ECO:0000256" key="1">
    <source>
        <dbReference type="ARBA" id="ARBA00006226"/>
    </source>
</evidence>
<evidence type="ECO:0000313" key="3">
    <source>
        <dbReference type="EMBL" id="GBG22815.1"/>
    </source>
</evidence>
<name>A0A2R5FX05_NOSCO</name>
<dbReference type="AlphaFoldDB" id="A0A2R5FX05"/>
<evidence type="ECO:0000313" key="4">
    <source>
        <dbReference type="Proteomes" id="UP000245124"/>
    </source>
</evidence>
<dbReference type="EMBL" id="BDUD01000002">
    <property type="protein sequence ID" value="GBG22815.1"/>
    <property type="molecule type" value="Genomic_DNA"/>
</dbReference>
<dbReference type="PANTHER" id="PTHR33755:SF5">
    <property type="entry name" value="TYPE II TOXIN-ANTITOXIN SYSTEM RELE_PARE FAMILY TOXIN"/>
    <property type="match status" value="1"/>
</dbReference>
<sequence>MDDYQVILSPKAVGDLEAIVRYIASSNPEAARKLGQRLLEKTKELSQFPLKGQKVPEFDDPNIRQLILKPYRVVYRVEEEKKRISIARFWHSAQDNLEL</sequence>
<dbReference type="Proteomes" id="UP000245124">
    <property type="component" value="Unassembled WGS sequence"/>
</dbReference>
<dbReference type="InterPro" id="IPR035093">
    <property type="entry name" value="RelE/ParE_toxin_dom_sf"/>
</dbReference>